<accession>A0A1G6PCS9</accession>
<name>A0A1G6PCS9_9GAMM</name>
<organism evidence="2 3">
    <name type="scientific">Acinetobacter marinus</name>
    <dbReference type="NCBI Taxonomy" id="281375"/>
    <lineage>
        <taxon>Bacteria</taxon>
        <taxon>Pseudomonadati</taxon>
        <taxon>Pseudomonadota</taxon>
        <taxon>Gammaproteobacteria</taxon>
        <taxon>Moraxellales</taxon>
        <taxon>Moraxellaceae</taxon>
        <taxon>Acinetobacter</taxon>
    </lineage>
</organism>
<evidence type="ECO:0008006" key="4">
    <source>
        <dbReference type="Google" id="ProtNLM"/>
    </source>
</evidence>
<dbReference type="Pfam" id="PF19582">
    <property type="entry name" value="AdeT1_2"/>
    <property type="match status" value="1"/>
</dbReference>
<dbReference type="InterPro" id="IPR045758">
    <property type="entry name" value="AdeT1/2"/>
</dbReference>
<dbReference type="OrthoDB" id="9771186at2"/>
<dbReference type="Proteomes" id="UP000242317">
    <property type="component" value="Unassembled WGS sequence"/>
</dbReference>
<keyword evidence="3" id="KW-1185">Reference proteome</keyword>
<feature type="signal peptide" evidence="1">
    <location>
        <begin position="1"/>
        <end position="22"/>
    </location>
</feature>
<proteinExistence type="predicted"/>
<dbReference type="Gene3D" id="3.40.190.170">
    <property type="entry name" value="Bacterial extracellular solute-binding protein, family 7"/>
    <property type="match status" value="1"/>
</dbReference>
<reference evidence="3" key="1">
    <citation type="submission" date="2016-09" db="EMBL/GenBank/DDBJ databases">
        <authorList>
            <person name="Varghese N."/>
            <person name="Submissions S."/>
        </authorList>
    </citation>
    <scope>NUCLEOTIDE SEQUENCE [LARGE SCALE GENOMIC DNA]</scope>
    <source>
        <strain evidence="3">ANC 3699</strain>
    </source>
</reference>
<evidence type="ECO:0000313" key="2">
    <source>
        <dbReference type="EMBL" id="SDC77247.1"/>
    </source>
</evidence>
<evidence type="ECO:0000256" key="1">
    <source>
        <dbReference type="SAM" id="SignalP"/>
    </source>
</evidence>
<gene>
    <name evidence="2" type="ORF">SAMN05421749_1145</name>
</gene>
<protein>
    <recommendedName>
        <fullName evidence="4">RND type efflux pump</fullName>
    </recommendedName>
</protein>
<sequence length="332" mass="35835">MKKLALALMATTAMGTMANTHAATMCVFDLLGASGEAYQQMKGWALQAKSWGADVKLKAYTDERVANEDFKAGKCDGVSITAMRGREYNKFVGSIDSIGAVPNNKVAQSAISFTLNSRNAAKMVSANKKYEIVGVAPLGSAYLFVNDRSINSVAKAAGKKIAVLDYDSAQKKMVQQIGAQPVSSDVTNFASKFNNGQVDIIGAPAYAFKPLELHKGLGSKGAMVNFPILHVTANVIIHPEKFPAGFGQKSRDWFVKQLPKAFSTISKLEAGIPAKYKMTIPADDKIGYQKMMRESRIALTKQGVYDKSMMAVLKKARCSVDKSNFECSLAGE</sequence>
<dbReference type="InterPro" id="IPR038404">
    <property type="entry name" value="TRAP_DctP_sf"/>
</dbReference>
<keyword evidence="1" id="KW-0732">Signal</keyword>
<dbReference type="SUPFAM" id="SSF53850">
    <property type="entry name" value="Periplasmic binding protein-like II"/>
    <property type="match status" value="1"/>
</dbReference>
<dbReference type="EMBL" id="FMYK01000014">
    <property type="protein sequence ID" value="SDC77247.1"/>
    <property type="molecule type" value="Genomic_DNA"/>
</dbReference>
<dbReference type="AlphaFoldDB" id="A0A1G6PCS9"/>
<evidence type="ECO:0000313" key="3">
    <source>
        <dbReference type="Proteomes" id="UP000242317"/>
    </source>
</evidence>
<dbReference type="RefSeq" id="WP_092621724.1">
    <property type="nucleotide sequence ID" value="NZ_FMYK01000014.1"/>
</dbReference>
<feature type="chain" id="PRO_5017397567" description="RND type efflux pump" evidence="1">
    <location>
        <begin position="23"/>
        <end position="332"/>
    </location>
</feature>